<feature type="non-terminal residue" evidence="5">
    <location>
        <position position="1"/>
    </location>
</feature>
<keyword evidence="6" id="KW-1185">Reference proteome</keyword>
<dbReference type="InterPro" id="IPR019808">
    <property type="entry name" value="Histidine_triad_CS"/>
</dbReference>
<evidence type="ECO:0000313" key="6">
    <source>
        <dbReference type="Proteomes" id="UP000799421"/>
    </source>
</evidence>
<dbReference type="InterPro" id="IPR036265">
    <property type="entry name" value="HIT-like_sf"/>
</dbReference>
<dbReference type="PROSITE" id="PS51084">
    <property type="entry name" value="HIT_2"/>
    <property type="match status" value="1"/>
</dbReference>
<reference evidence="5" key="1">
    <citation type="journal article" date="2020" name="Stud. Mycol.">
        <title>101 Dothideomycetes genomes: a test case for predicting lifestyles and emergence of pathogens.</title>
        <authorList>
            <person name="Haridas S."/>
            <person name="Albert R."/>
            <person name="Binder M."/>
            <person name="Bloem J."/>
            <person name="Labutti K."/>
            <person name="Salamov A."/>
            <person name="Andreopoulos B."/>
            <person name="Baker S."/>
            <person name="Barry K."/>
            <person name="Bills G."/>
            <person name="Bluhm B."/>
            <person name="Cannon C."/>
            <person name="Castanera R."/>
            <person name="Culley D."/>
            <person name="Daum C."/>
            <person name="Ezra D."/>
            <person name="Gonzalez J."/>
            <person name="Henrissat B."/>
            <person name="Kuo A."/>
            <person name="Liang C."/>
            <person name="Lipzen A."/>
            <person name="Lutzoni F."/>
            <person name="Magnuson J."/>
            <person name="Mondo S."/>
            <person name="Nolan M."/>
            <person name="Ohm R."/>
            <person name="Pangilinan J."/>
            <person name="Park H.-J."/>
            <person name="Ramirez L."/>
            <person name="Alfaro M."/>
            <person name="Sun H."/>
            <person name="Tritt A."/>
            <person name="Yoshinaga Y."/>
            <person name="Zwiers L.-H."/>
            <person name="Turgeon B."/>
            <person name="Goodwin S."/>
            <person name="Spatafora J."/>
            <person name="Crous P."/>
            <person name="Grigoriev I."/>
        </authorList>
    </citation>
    <scope>NUCLEOTIDE SEQUENCE</scope>
    <source>
        <strain evidence="5">CBS 480.64</strain>
    </source>
</reference>
<dbReference type="PROSITE" id="PS00892">
    <property type="entry name" value="HIT_1"/>
    <property type="match status" value="1"/>
</dbReference>
<sequence length="165" mass="18148">CPFCAICAAFSPTPAHNSVPDEAAANRAVEEKNCYVVLATPRVVAFLDIMPLAPGHVLVCPRQHLARISDVDGATASELGAWLPVISRAVCKTTGVTDWNVVQNNGRWAAQVVDHVHTHVIPRYRDPGGAGRSWVMFGRGQRNELDEQEGRDMAARLRREIREEL</sequence>
<dbReference type="GO" id="GO:0003824">
    <property type="term" value="F:catalytic activity"/>
    <property type="evidence" value="ECO:0007669"/>
    <property type="project" value="InterPro"/>
</dbReference>
<dbReference type="SUPFAM" id="SSF54197">
    <property type="entry name" value="HIT-like"/>
    <property type="match status" value="1"/>
</dbReference>
<dbReference type="Gene3D" id="3.30.428.10">
    <property type="entry name" value="HIT-like"/>
    <property type="match status" value="1"/>
</dbReference>
<dbReference type="PANTHER" id="PTHR46648">
    <property type="entry name" value="HIT FAMILY PROTEIN 1"/>
    <property type="match status" value="1"/>
</dbReference>
<dbReference type="InterPro" id="IPR001310">
    <property type="entry name" value="Histidine_triad_HIT"/>
</dbReference>
<dbReference type="InterPro" id="IPR011146">
    <property type="entry name" value="HIT-like"/>
</dbReference>
<dbReference type="EMBL" id="MU005964">
    <property type="protein sequence ID" value="KAF2862705.1"/>
    <property type="molecule type" value="Genomic_DNA"/>
</dbReference>
<evidence type="ECO:0000256" key="3">
    <source>
        <dbReference type="PROSITE-ProRule" id="PRU00464"/>
    </source>
</evidence>
<accession>A0A6A7C6T8</accession>
<proteinExistence type="predicted"/>
<dbReference type="Pfam" id="PF01230">
    <property type="entry name" value="HIT"/>
    <property type="match status" value="1"/>
</dbReference>
<evidence type="ECO:0000313" key="5">
    <source>
        <dbReference type="EMBL" id="KAF2862705.1"/>
    </source>
</evidence>
<name>A0A6A7C6T8_9PEZI</name>
<organism evidence="5 6">
    <name type="scientific">Piedraia hortae CBS 480.64</name>
    <dbReference type="NCBI Taxonomy" id="1314780"/>
    <lineage>
        <taxon>Eukaryota</taxon>
        <taxon>Fungi</taxon>
        <taxon>Dikarya</taxon>
        <taxon>Ascomycota</taxon>
        <taxon>Pezizomycotina</taxon>
        <taxon>Dothideomycetes</taxon>
        <taxon>Dothideomycetidae</taxon>
        <taxon>Capnodiales</taxon>
        <taxon>Piedraiaceae</taxon>
        <taxon>Piedraia</taxon>
    </lineage>
</organism>
<feature type="non-terminal residue" evidence="5">
    <location>
        <position position="165"/>
    </location>
</feature>
<feature type="active site" description="Tele-AMP-histidine intermediate" evidence="1">
    <location>
        <position position="117"/>
    </location>
</feature>
<evidence type="ECO:0000256" key="2">
    <source>
        <dbReference type="PIRSR" id="PIRSR601310-3"/>
    </source>
</evidence>
<evidence type="ECO:0000259" key="4">
    <source>
        <dbReference type="PROSITE" id="PS51084"/>
    </source>
</evidence>
<evidence type="ECO:0000256" key="1">
    <source>
        <dbReference type="PIRSR" id="PIRSR601310-1"/>
    </source>
</evidence>
<dbReference type="OrthoDB" id="1915375at2759"/>
<dbReference type="PANTHER" id="PTHR46648:SF2">
    <property type="entry name" value="HIT DOMAIN-CONTAINING PROTEIN"/>
    <property type="match status" value="1"/>
</dbReference>
<dbReference type="GO" id="GO:0009117">
    <property type="term" value="P:nucleotide metabolic process"/>
    <property type="evidence" value="ECO:0007669"/>
    <property type="project" value="TreeGrafter"/>
</dbReference>
<feature type="short sequence motif" description="Histidine triad motif" evidence="2 3">
    <location>
        <begin position="115"/>
        <end position="119"/>
    </location>
</feature>
<protein>
    <submittedName>
        <fullName evidence="5">HIT-like protein</fullName>
    </submittedName>
</protein>
<dbReference type="AlphaFoldDB" id="A0A6A7C6T8"/>
<dbReference type="PRINTS" id="PR00332">
    <property type="entry name" value="HISTRIAD"/>
</dbReference>
<dbReference type="Proteomes" id="UP000799421">
    <property type="component" value="Unassembled WGS sequence"/>
</dbReference>
<feature type="domain" description="HIT" evidence="4">
    <location>
        <begin position="23"/>
        <end position="132"/>
    </location>
</feature>
<gene>
    <name evidence="5" type="ORF">K470DRAFT_195939</name>
</gene>